<accession>A0A0C3DMU0</accession>
<sequence length="266" mass="30153">MGVRRHRSRKSRERHAASSKPARQTRLTRHWRTDDLSPFSEWTLDSRTWNQCDRHDNTSAGLQKSLIETQFHASTALTMMSSTTIPRRPLQDRTPHGRGSPPGISFKKVAVPFRSPYNSRHHPYHKHSAFDQYTHAHRNTSKYNQRRTPSYESAPLLTRLSTSSSPQSPVNTLLDRIGAQADEEEEEEEGAIDSEDDVAVAQSDPPEPGELERETHKPVVVEPGEVERFLESVIGLPPPRVPDMSPSVCHLPRVHSPYTVFAHGHD</sequence>
<evidence type="ECO:0000313" key="3">
    <source>
        <dbReference type="Proteomes" id="UP000053989"/>
    </source>
</evidence>
<dbReference type="AlphaFoldDB" id="A0A0C3DMU0"/>
<reference evidence="3" key="2">
    <citation type="submission" date="2015-01" db="EMBL/GenBank/DDBJ databases">
        <title>Evolutionary Origins and Diversification of the Mycorrhizal Mutualists.</title>
        <authorList>
            <consortium name="DOE Joint Genome Institute"/>
            <consortium name="Mycorrhizal Genomics Consortium"/>
            <person name="Kohler A."/>
            <person name="Kuo A."/>
            <person name="Nagy L.G."/>
            <person name="Floudas D."/>
            <person name="Copeland A."/>
            <person name="Barry K.W."/>
            <person name="Cichocki N."/>
            <person name="Veneault-Fourrey C."/>
            <person name="LaButti K."/>
            <person name="Lindquist E.A."/>
            <person name="Lipzen A."/>
            <person name="Lundell T."/>
            <person name="Morin E."/>
            <person name="Murat C."/>
            <person name="Riley R."/>
            <person name="Ohm R."/>
            <person name="Sun H."/>
            <person name="Tunlid A."/>
            <person name="Henrissat B."/>
            <person name="Grigoriev I.V."/>
            <person name="Hibbett D.S."/>
            <person name="Martin F."/>
        </authorList>
    </citation>
    <scope>NUCLEOTIDE SEQUENCE [LARGE SCALE GENOMIC DNA]</scope>
    <source>
        <strain evidence="3">Foug A</strain>
    </source>
</reference>
<feature type="region of interest" description="Disordered" evidence="1">
    <location>
        <begin position="1"/>
        <end position="29"/>
    </location>
</feature>
<evidence type="ECO:0000313" key="2">
    <source>
        <dbReference type="EMBL" id="KIM57351.1"/>
    </source>
</evidence>
<dbReference type="HOGENOM" id="CLU_1046484_0_0_1"/>
<feature type="compositionally biased region" description="Acidic residues" evidence="1">
    <location>
        <begin position="181"/>
        <end position="198"/>
    </location>
</feature>
<protein>
    <submittedName>
        <fullName evidence="2">Uncharacterized protein</fullName>
    </submittedName>
</protein>
<reference evidence="2 3" key="1">
    <citation type="submission" date="2014-04" db="EMBL/GenBank/DDBJ databases">
        <authorList>
            <consortium name="DOE Joint Genome Institute"/>
            <person name="Kuo A."/>
            <person name="Kohler A."/>
            <person name="Nagy L.G."/>
            <person name="Floudas D."/>
            <person name="Copeland A."/>
            <person name="Barry K.W."/>
            <person name="Cichocki N."/>
            <person name="Veneault-Fourrey C."/>
            <person name="LaButti K."/>
            <person name="Lindquist E.A."/>
            <person name="Lipzen A."/>
            <person name="Lundell T."/>
            <person name="Morin E."/>
            <person name="Murat C."/>
            <person name="Sun H."/>
            <person name="Tunlid A."/>
            <person name="Henrissat B."/>
            <person name="Grigoriev I.V."/>
            <person name="Hibbett D.S."/>
            <person name="Martin F."/>
            <person name="Nordberg H.P."/>
            <person name="Cantor M.N."/>
            <person name="Hua S.X."/>
        </authorList>
    </citation>
    <scope>NUCLEOTIDE SEQUENCE [LARGE SCALE GENOMIC DNA]</scope>
    <source>
        <strain evidence="2 3">Foug A</strain>
    </source>
</reference>
<dbReference type="STRING" id="1036808.A0A0C3DMU0"/>
<keyword evidence="3" id="KW-1185">Reference proteome</keyword>
<proteinExistence type="predicted"/>
<feature type="compositionally biased region" description="Basic and acidic residues" evidence="1">
    <location>
        <begin position="210"/>
        <end position="219"/>
    </location>
</feature>
<dbReference type="InParanoid" id="A0A0C3DMU0"/>
<dbReference type="EMBL" id="KN822102">
    <property type="protein sequence ID" value="KIM57351.1"/>
    <property type="molecule type" value="Genomic_DNA"/>
</dbReference>
<feature type="region of interest" description="Disordered" evidence="1">
    <location>
        <begin position="180"/>
        <end position="219"/>
    </location>
</feature>
<name>A0A0C3DMU0_9AGAM</name>
<feature type="compositionally biased region" description="Basic residues" evidence="1">
    <location>
        <begin position="1"/>
        <end position="13"/>
    </location>
</feature>
<dbReference type="Proteomes" id="UP000053989">
    <property type="component" value="Unassembled WGS sequence"/>
</dbReference>
<gene>
    <name evidence="2" type="ORF">SCLCIDRAFT_1141449</name>
</gene>
<evidence type="ECO:0000256" key="1">
    <source>
        <dbReference type="SAM" id="MobiDB-lite"/>
    </source>
</evidence>
<organism evidence="2 3">
    <name type="scientific">Scleroderma citrinum Foug A</name>
    <dbReference type="NCBI Taxonomy" id="1036808"/>
    <lineage>
        <taxon>Eukaryota</taxon>
        <taxon>Fungi</taxon>
        <taxon>Dikarya</taxon>
        <taxon>Basidiomycota</taxon>
        <taxon>Agaricomycotina</taxon>
        <taxon>Agaricomycetes</taxon>
        <taxon>Agaricomycetidae</taxon>
        <taxon>Boletales</taxon>
        <taxon>Sclerodermatineae</taxon>
        <taxon>Sclerodermataceae</taxon>
        <taxon>Scleroderma</taxon>
    </lineage>
</organism>
<feature type="region of interest" description="Disordered" evidence="1">
    <location>
        <begin position="82"/>
        <end position="107"/>
    </location>
</feature>